<protein>
    <recommendedName>
        <fullName evidence="4">Prion-inhibition and propagation HeLo domain-containing protein</fullName>
    </recommendedName>
</protein>
<evidence type="ECO:0008006" key="4">
    <source>
        <dbReference type="Google" id="ProtNLM"/>
    </source>
</evidence>
<gene>
    <name evidence="2" type="ORF">GJ744_008424</name>
</gene>
<sequence>MSGIEVVGMVLASFPLLISALEHSHRAAEVRDDWWQVKREYKKCKQELQCAELALENNLERFLLPLIVDDDEIKGLISEPGGSKWAEPALEVNLRSLLPKSYDLFVETVNEIKNVMDRLQAELGIANKPFMKLVEDNSLSKGHSTNKKISESVKDWITKPKVDFWSRGREKLVSKSELQTQRVRFALGRTTRAKLFQDLEKYNVRLRDLLDTNDRSAGYKKSRIILKKSMVSETLWRFWRNAKSLYILLTQAFCCSCKQYHLAQLLLRHQTDVGQAEFQIRLLYSAEDSISSELWALKEVIIKRVNNDDIKDKQIIVPKTPRKTSSPNLLLRPALRGHDQSLGTTSENRPKVKWAALSESTLSGGIPPQDRGSAAITDLCHAIATSSPSTQCLGLLENSDDHYSLHQMPEQQQRDTLPHTRQGHGN</sequence>
<keyword evidence="3" id="KW-1185">Reference proteome</keyword>
<feature type="chain" id="PRO_5034308383" description="Prion-inhibition and propagation HeLo domain-containing protein" evidence="1">
    <location>
        <begin position="21"/>
        <end position="426"/>
    </location>
</feature>
<organism evidence="2 3">
    <name type="scientific">Endocarpon pusillum</name>
    <dbReference type="NCBI Taxonomy" id="364733"/>
    <lineage>
        <taxon>Eukaryota</taxon>
        <taxon>Fungi</taxon>
        <taxon>Dikarya</taxon>
        <taxon>Ascomycota</taxon>
        <taxon>Pezizomycotina</taxon>
        <taxon>Eurotiomycetes</taxon>
        <taxon>Chaetothyriomycetidae</taxon>
        <taxon>Verrucariales</taxon>
        <taxon>Verrucariaceae</taxon>
        <taxon>Endocarpon</taxon>
    </lineage>
</organism>
<keyword evidence="1" id="KW-0732">Signal</keyword>
<evidence type="ECO:0000313" key="3">
    <source>
        <dbReference type="Proteomes" id="UP000606974"/>
    </source>
</evidence>
<dbReference type="Proteomes" id="UP000606974">
    <property type="component" value="Unassembled WGS sequence"/>
</dbReference>
<feature type="signal peptide" evidence="1">
    <location>
        <begin position="1"/>
        <end position="20"/>
    </location>
</feature>
<evidence type="ECO:0000256" key="1">
    <source>
        <dbReference type="SAM" id="SignalP"/>
    </source>
</evidence>
<name>A0A8H7AKE6_9EURO</name>
<dbReference type="OrthoDB" id="3565018at2759"/>
<dbReference type="PANTHER" id="PTHR35186">
    <property type="entry name" value="ANK_REP_REGION DOMAIN-CONTAINING PROTEIN"/>
    <property type="match status" value="1"/>
</dbReference>
<evidence type="ECO:0000313" key="2">
    <source>
        <dbReference type="EMBL" id="KAF7509029.1"/>
    </source>
</evidence>
<dbReference type="PANTHER" id="PTHR35186:SF4">
    <property type="entry name" value="PRION-INHIBITION AND PROPAGATION HELO DOMAIN-CONTAINING PROTEIN"/>
    <property type="match status" value="1"/>
</dbReference>
<comment type="caution">
    <text evidence="2">The sequence shown here is derived from an EMBL/GenBank/DDBJ whole genome shotgun (WGS) entry which is preliminary data.</text>
</comment>
<proteinExistence type="predicted"/>
<accession>A0A8H7AKE6</accession>
<dbReference type="EMBL" id="JAACFV010000046">
    <property type="protein sequence ID" value="KAF7509029.1"/>
    <property type="molecule type" value="Genomic_DNA"/>
</dbReference>
<reference evidence="2" key="1">
    <citation type="submission" date="2020-02" db="EMBL/GenBank/DDBJ databases">
        <authorList>
            <person name="Palmer J.M."/>
        </authorList>
    </citation>
    <scope>NUCLEOTIDE SEQUENCE</scope>
    <source>
        <strain evidence="2">EPUS1.4</strain>
        <tissue evidence="2">Thallus</tissue>
    </source>
</reference>
<dbReference type="AlphaFoldDB" id="A0A8H7AKE6"/>